<comment type="caution">
    <text evidence="2">The sequence shown here is derived from an EMBL/GenBank/DDBJ whole genome shotgun (WGS) entry which is preliminary data.</text>
</comment>
<evidence type="ECO:0000256" key="1">
    <source>
        <dbReference type="SAM" id="MobiDB-lite"/>
    </source>
</evidence>
<gene>
    <name evidence="2" type="ORF">ANCCAN_01933</name>
</gene>
<protein>
    <submittedName>
        <fullName evidence="2">Uncharacterized protein</fullName>
    </submittedName>
</protein>
<name>A0A368H9B8_ANCCA</name>
<sequence>MSTEALSSSTELLPLLPQPPLTTKKTKTPSDFTTDIVSTTEEDGHKKDYGLSRDINKSLIM</sequence>
<evidence type="ECO:0000313" key="3">
    <source>
        <dbReference type="Proteomes" id="UP000252519"/>
    </source>
</evidence>
<feature type="compositionally biased region" description="Basic and acidic residues" evidence="1">
    <location>
        <begin position="42"/>
        <end position="61"/>
    </location>
</feature>
<keyword evidence="3" id="KW-1185">Reference proteome</keyword>
<accession>A0A368H9B8</accession>
<evidence type="ECO:0000313" key="2">
    <source>
        <dbReference type="EMBL" id="RCN51845.1"/>
    </source>
</evidence>
<organism evidence="2 3">
    <name type="scientific">Ancylostoma caninum</name>
    <name type="common">Dog hookworm</name>
    <dbReference type="NCBI Taxonomy" id="29170"/>
    <lineage>
        <taxon>Eukaryota</taxon>
        <taxon>Metazoa</taxon>
        <taxon>Ecdysozoa</taxon>
        <taxon>Nematoda</taxon>
        <taxon>Chromadorea</taxon>
        <taxon>Rhabditida</taxon>
        <taxon>Rhabditina</taxon>
        <taxon>Rhabditomorpha</taxon>
        <taxon>Strongyloidea</taxon>
        <taxon>Ancylostomatidae</taxon>
        <taxon>Ancylostomatinae</taxon>
        <taxon>Ancylostoma</taxon>
    </lineage>
</organism>
<feature type="compositionally biased region" description="Low complexity" evidence="1">
    <location>
        <begin position="1"/>
        <end position="15"/>
    </location>
</feature>
<proteinExistence type="predicted"/>
<dbReference type="Proteomes" id="UP000252519">
    <property type="component" value="Unassembled WGS sequence"/>
</dbReference>
<reference evidence="2 3" key="1">
    <citation type="submission" date="2014-10" db="EMBL/GenBank/DDBJ databases">
        <title>Draft genome of the hookworm Ancylostoma caninum.</title>
        <authorList>
            <person name="Mitreva M."/>
        </authorList>
    </citation>
    <scope>NUCLEOTIDE SEQUENCE [LARGE SCALE GENOMIC DNA]</scope>
    <source>
        <strain evidence="2 3">Baltimore</strain>
    </source>
</reference>
<feature type="region of interest" description="Disordered" evidence="1">
    <location>
        <begin position="1"/>
        <end position="61"/>
    </location>
</feature>
<dbReference type="EMBL" id="JOJR01000010">
    <property type="protein sequence ID" value="RCN51845.1"/>
    <property type="molecule type" value="Genomic_DNA"/>
</dbReference>
<dbReference type="AlphaFoldDB" id="A0A368H9B8"/>